<name>A0A6M4MIL8_9ALTE</name>
<dbReference type="EMBL" id="CP052766">
    <property type="protein sequence ID" value="QJR82887.1"/>
    <property type="molecule type" value="Genomic_DNA"/>
</dbReference>
<gene>
    <name evidence="3" type="ORF">CA267_014705</name>
</gene>
<feature type="chain" id="PRO_5028906535" evidence="1">
    <location>
        <begin position="29"/>
        <end position="194"/>
    </location>
</feature>
<dbReference type="InterPro" id="IPR025411">
    <property type="entry name" value="DUF4136"/>
</dbReference>
<feature type="domain" description="DUF4136" evidence="2">
    <location>
        <begin position="39"/>
        <end position="184"/>
    </location>
</feature>
<dbReference type="Pfam" id="PF13590">
    <property type="entry name" value="DUF4136"/>
    <property type="match status" value="1"/>
</dbReference>
<keyword evidence="4" id="KW-1185">Reference proteome</keyword>
<dbReference type="OrthoDB" id="6331289at2"/>
<organism evidence="3 4">
    <name type="scientific">Alteromonas pelagimontana</name>
    <dbReference type="NCBI Taxonomy" id="1858656"/>
    <lineage>
        <taxon>Bacteria</taxon>
        <taxon>Pseudomonadati</taxon>
        <taxon>Pseudomonadota</taxon>
        <taxon>Gammaproteobacteria</taxon>
        <taxon>Alteromonadales</taxon>
        <taxon>Alteromonadaceae</taxon>
        <taxon>Alteromonas/Salinimonas group</taxon>
        <taxon>Alteromonas</taxon>
    </lineage>
</organism>
<dbReference type="Proteomes" id="UP000219285">
    <property type="component" value="Chromosome"/>
</dbReference>
<feature type="signal peptide" evidence="1">
    <location>
        <begin position="1"/>
        <end position="28"/>
    </location>
</feature>
<proteinExistence type="predicted"/>
<reference evidence="3 4" key="2">
    <citation type="submission" date="2020-04" db="EMBL/GenBank/DDBJ databases">
        <title>Complete genome sequence of Alteromonas pelagimontana 5.12T.</title>
        <authorList>
            <person name="Sinha R.K."/>
            <person name="Krishnan K.P."/>
            <person name="Kurian J.P."/>
        </authorList>
    </citation>
    <scope>NUCLEOTIDE SEQUENCE [LARGE SCALE GENOMIC DNA]</scope>
    <source>
        <strain evidence="3 4">5.12</strain>
    </source>
</reference>
<evidence type="ECO:0000259" key="2">
    <source>
        <dbReference type="Pfam" id="PF13590"/>
    </source>
</evidence>
<keyword evidence="1" id="KW-0732">Signal</keyword>
<protein>
    <submittedName>
        <fullName evidence="3">DUF4136 domain-containing protein</fullName>
    </submittedName>
</protein>
<evidence type="ECO:0000313" key="4">
    <source>
        <dbReference type="Proteomes" id="UP000219285"/>
    </source>
</evidence>
<accession>A0A6M4MIL8</accession>
<reference evidence="4" key="1">
    <citation type="submission" date="2014-12" db="EMBL/GenBank/DDBJ databases">
        <title>Complete genome sequence of a multi-drug resistant Klebsiella pneumoniae.</title>
        <authorList>
            <person name="Hua X."/>
            <person name="Chen Q."/>
            <person name="Li X."/>
            <person name="Feng Y."/>
            <person name="Ruan Z."/>
            <person name="Yu Y."/>
        </authorList>
    </citation>
    <scope>NUCLEOTIDE SEQUENCE [LARGE SCALE GENOMIC DNA]</scope>
    <source>
        <strain evidence="4">5.12</strain>
    </source>
</reference>
<dbReference type="AlphaFoldDB" id="A0A6M4MIL8"/>
<evidence type="ECO:0000313" key="3">
    <source>
        <dbReference type="EMBL" id="QJR82887.1"/>
    </source>
</evidence>
<dbReference type="Gene3D" id="3.30.160.670">
    <property type="match status" value="1"/>
</dbReference>
<dbReference type="PROSITE" id="PS51257">
    <property type="entry name" value="PROKAR_LIPOPROTEIN"/>
    <property type="match status" value="1"/>
</dbReference>
<sequence length="194" mass="20931">MLLQKTRLHARLLLFVAFLSCGLVVGCASNKPQIEISDDHNFSAINTFYVRPPLNSVNATIENHMMSSITSILQSKGLQAASKENADVEVSFFPSTASKEDGKSVSFGLGTGVFGRSTGISLGSIFSVPVGEQVSQYQNLQIDIIEDGAFIYSAVGSAELDANDSITIQKELTSLVRELLQPYPAKVETPMEPQ</sequence>
<dbReference type="KEGG" id="apel:CA267_014705"/>
<evidence type="ECO:0000256" key="1">
    <source>
        <dbReference type="SAM" id="SignalP"/>
    </source>
</evidence>